<dbReference type="GO" id="GO:0005975">
    <property type="term" value="P:carbohydrate metabolic process"/>
    <property type="evidence" value="ECO:0007669"/>
    <property type="project" value="InterPro"/>
</dbReference>
<dbReference type="PANTHER" id="PTHR10963:SF55">
    <property type="entry name" value="GLYCOSIDE HYDROLASE FAMILY 16 PROTEIN"/>
    <property type="match status" value="1"/>
</dbReference>
<dbReference type="CDD" id="cd04080">
    <property type="entry name" value="CBM6_cellulase-like"/>
    <property type="match status" value="1"/>
</dbReference>
<dbReference type="InterPro" id="IPR026444">
    <property type="entry name" value="Secre_tail"/>
</dbReference>
<name>A0A2T4DT54_9BACT</name>
<dbReference type="EMBL" id="PYVU01000027">
    <property type="protein sequence ID" value="PTB97021.1"/>
    <property type="molecule type" value="Genomic_DNA"/>
</dbReference>
<dbReference type="Gene3D" id="2.60.120.200">
    <property type="match status" value="1"/>
</dbReference>
<dbReference type="CDD" id="cd08023">
    <property type="entry name" value="GH16_laminarinase_like"/>
    <property type="match status" value="1"/>
</dbReference>
<dbReference type="GO" id="GO:0030246">
    <property type="term" value="F:carbohydrate binding"/>
    <property type="evidence" value="ECO:0007669"/>
    <property type="project" value="InterPro"/>
</dbReference>
<proteinExistence type="inferred from homology"/>
<dbReference type="PROSITE" id="PS51175">
    <property type="entry name" value="CBM6"/>
    <property type="match status" value="1"/>
</dbReference>
<reference evidence="6 7" key="1">
    <citation type="submission" date="2018-03" db="EMBL/GenBank/DDBJ databases">
        <title>Cross-interface Injection: A General Nanoliter Liquid Handling Method Applied to Single Cells Genome Amplification Automated Nanoliter Liquid Handling Applied to Single Cell Multiple Displacement Amplification.</title>
        <authorList>
            <person name="Yun J."/>
            <person name="Xu P."/>
            <person name="Xu J."/>
            <person name="Dai X."/>
            <person name="Wang Y."/>
            <person name="Zheng X."/>
            <person name="Cao C."/>
            <person name="Yi Q."/>
            <person name="Zhu Y."/>
            <person name="Wang L."/>
            <person name="Dong Z."/>
            <person name="Huang Y."/>
            <person name="Huang L."/>
            <person name="Du W."/>
        </authorList>
    </citation>
    <scope>NUCLEOTIDE SEQUENCE [LARGE SCALE GENOMIC DNA]</scope>
    <source>
        <strain evidence="6 7">Z-D1-2</strain>
    </source>
</reference>
<dbReference type="Gene3D" id="2.60.120.260">
    <property type="entry name" value="Galactose-binding domain-like"/>
    <property type="match status" value="1"/>
</dbReference>
<protein>
    <submittedName>
        <fullName evidence="6">Glycoside hydrolase family 16</fullName>
    </submittedName>
</protein>
<feature type="domain" description="CBM6" evidence="4">
    <location>
        <begin position="262"/>
        <end position="383"/>
    </location>
</feature>
<dbReference type="AlphaFoldDB" id="A0A2T4DT54"/>
<dbReference type="SMART" id="SM00606">
    <property type="entry name" value="CBD_IV"/>
    <property type="match status" value="1"/>
</dbReference>
<dbReference type="InterPro" id="IPR005084">
    <property type="entry name" value="CBM6"/>
</dbReference>
<dbReference type="PANTHER" id="PTHR10963">
    <property type="entry name" value="GLYCOSYL HYDROLASE-RELATED"/>
    <property type="match status" value="1"/>
</dbReference>
<dbReference type="InterPro" id="IPR006584">
    <property type="entry name" value="Cellulose-bd_IV"/>
</dbReference>
<dbReference type="PROSITE" id="PS51762">
    <property type="entry name" value="GH16_2"/>
    <property type="match status" value="1"/>
</dbReference>
<dbReference type="Pfam" id="PF03422">
    <property type="entry name" value="CBM_6"/>
    <property type="match status" value="1"/>
</dbReference>
<accession>A0A2T4DT54</accession>
<sequence length="486" mass="53195">MKILRWMTFSGILLLMQMNLKAQNWQLVWQDEFTNGIGPDWVFETGNGGWGNNELQYYRSQNATVQNGNLVITAKQENFGGSNYTSARMKTQGRKSFKYGRIEARMALPSGQGLWPAFWMLGSNITSVGWPACGEIDIMEHVNTAPEVHGTIHWRDHNGDYANYGGYTNTNVGAYHVYSVEWNQNAIRWFIDGQQYHVVDISNGVNGTSEFQNNFFILLNLAVGGNWPGFSIDNGALPAQMLVDYVRVYQGGGSNPNPSFNLVTQAENYSNMNGVQIEATSDAGGGQNVGYIDSGDWMAYNGITIPSSGYYTVNYRVASVNGGQLSLDVNSGSTVLGNVSIPATGGWQNWTTVSHTVYINAGTYNFGIFAQTGGWNINWWQITRQSNAATIASSETLNSSSSSAELTQAMVINVYPNPAEDILNVKLPEGFSGDATSVKVINSAGKVMLKGKLSSGQLNISKLPQGLYTLQAVKGEEVVSQRFIKK</sequence>
<dbReference type="GO" id="GO:0004553">
    <property type="term" value="F:hydrolase activity, hydrolyzing O-glycosyl compounds"/>
    <property type="evidence" value="ECO:0007669"/>
    <property type="project" value="InterPro"/>
</dbReference>
<feature type="chain" id="PRO_5015550711" evidence="3">
    <location>
        <begin position="23"/>
        <end position="486"/>
    </location>
</feature>
<dbReference type="Pfam" id="PF00722">
    <property type="entry name" value="Glyco_hydro_16"/>
    <property type="match status" value="1"/>
</dbReference>
<evidence type="ECO:0000256" key="1">
    <source>
        <dbReference type="ARBA" id="ARBA00006865"/>
    </source>
</evidence>
<dbReference type="Proteomes" id="UP000240608">
    <property type="component" value="Unassembled WGS sequence"/>
</dbReference>
<dbReference type="InterPro" id="IPR008979">
    <property type="entry name" value="Galactose-bd-like_sf"/>
</dbReference>
<feature type="signal peptide" evidence="3">
    <location>
        <begin position="1"/>
        <end position="22"/>
    </location>
</feature>
<evidence type="ECO:0000313" key="7">
    <source>
        <dbReference type="Proteomes" id="UP000240608"/>
    </source>
</evidence>
<feature type="domain" description="GH16" evidence="5">
    <location>
        <begin position="31"/>
        <end position="254"/>
    </location>
</feature>
<evidence type="ECO:0000256" key="2">
    <source>
        <dbReference type="ARBA" id="ARBA00022729"/>
    </source>
</evidence>
<evidence type="ECO:0000259" key="4">
    <source>
        <dbReference type="PROSITE" id="PS51175"/>
    </source>
</evidence>
<dbReference type="Pfam" id="PF18962">
    <property type="entry name" value="Por_Secre_tail"/>
    <property type="match status" value="1"/>
</dbReference>
<dbReference type="InterPro" id="IPR050546">
    <property type="entry name" value="Glycosyl_Hydrlase_16"/>
</dbReference>
<dbReference type="SUPFAM" id="SSF49899">
    <property type="entry name" value="Concanavalin A-like lectins/glucanases"/>
    <property type="match status" value="1"/>
</dbReference>
<dbReference type="RefSeq" id="WP_188466266.1">
    <property type="nucleotide sequence ID" value="NZ_BAABHU010000013.1"/>
</dbReference>
<dbReference type="NCBIfam" id="TIGR04183">
    <property type="entry name" value="Por_Secre_tail"/>
    <property type="match status" value="1"/>
</dbReference>
<dbReference type="InterPro" id="IPR013320">
    <property type="entry name" value="ConA-like_dom_sf"/>
</dbReference>
<evidence type="ECO:0000313" key="6">
    <source>
        <dbReference type="EMBL" id="PTB97021.1"/>
    </source>
</evidence>
<evidence type="ECO:0000256" key="3">
    <source>
        <dbReference type="SAM" id="SignalP"/>
    </source>
</evidence>
<comment type="caution">
    <text evidence="6">The sequence shown here is derived from an EMBL/GenBank/DDBJ whole genome shotgun (WGS) entry which is preliminary data.</text>
</comment>
<keyword evidence="2 3" id="KW-0732">Signal</keyword>
<dbReference type="SUPFAM" id="SSF49785">
    <property type="entry name" value="Galactose-binding domain-like"/>
    <property type="match status" value="1"/>
</dbReference>
<organism evidence="6 7">
    <name type="scientific">Marivirga lumbricoides</name>
    <dbReference type="NCBI Taxonomy" id="1046115"/>
    <lineage>
        <taxon>Bacteria</taxon>
        <taxon>Pseudomonadati</taxon>
        <taxon>Bacteroidota</taxon>
        <taxon>Cytophagia</taxon>
        <taxon>Cytophagales</taxon>
        <taxon>Marivirgaceae</taxon>
        <taxon>Marivirga</taxon>
    </lineage>
</organism>
<evidence type="ECO:0000259" key="5">
    <source>
        <dbReference type="PROSITE" id="PS51762"/>
    </source>
</evidence>
<dbReference type="InterPro" id="IPR000757">
    <property type="entry name" value="Beta-glucanase-like"/>
</dbReference>
<gene>
    <name evidence="6" type="ORF">C9994_04645</name>
</gene>
<keyword evidence="6" id="KW-0378">Hydrolase</keyword>
<comment type="similarity">
    <text evidence="1">Belongs to the glycosyl hydrolase 16 family.</text>
</comment>